<dbReference type="EMBL" id="VHII01000016">
    <property type="protein sequence ID" value="KAF1378166.1"/>
    <property type="molecule type" value="Genomic_DNA"/>
</dbReference>
<keyword evidence="8" id="KW-1185">Reference proteome</keyword>
<evidence type="ECO:0000256" key="3">
    <source>
        <dbReference type="PROSITE-ProRule" id="PRU00221"/>
    </source>
</evidence>
<dbReference type="Pfam" id="PF23777">
    <property type="entry name" value="GEMI5_RBS"/>
    <property type="match status" value="2"/>
</dbReference>
<feature type="compositionally biased region" description="Polar residues" evidence="4">
    <location>
        <begin position="814"/>
        <end position="823"/>
    </location>
</feature>
<dbReference type="Gene3D" id="2.130.10.10">
    <property type="entry name" value="YVTN repeat-like/Quinoprotein amine dehydrogenase"/>
    <property type="match status" value="1"/>
</dbReference>
<dbReference type="PROSITE" id="PS50294">
    <property type="entry name" value="WD_REPEATS_REGION"/>
    <property type="match status" value="1"/>
</dbReference>
<dbReference type="InterPro" id="IPR015943">
    <property type="entry name" value="WD40/YVTN_repeat-like_dom_sf"/>
</dbReference>
<organism evidence="7 8">
    <name type="scientific">Perca fluviatilis</name>
    <name type="common">European perch</name>
    <dbReference type="NCBI Taxonomy" id="8168"/>
    <lineage>
        <taxon>Eukaryota</taxon>
        <taxon>Metazoa</taxon>
        <taxon>Chordata</taxon>
        <taxon>Craniata</taxon>
        <taxon>Vertebrata</taxon>
        <taxon>Euteleostomi</taxon>
        <taxon>Actinopterygii</taxon>
        <taxon>Neopterygii</taxon>
        <taxon>Teleostei</taxon>
        <taxon>Neoteleostei</taxon>
        <taxon>Acanthomorphata</taxon>
        <taxon>Eupercaria</taxon>
        <taxon>Perciformes</taxon>
        <taxon>Percoidei</taxon>
        <taxon>Percidae</taxon>
        <taxon>Percinae</taxon>
        <taxon>Perca</taxon>
    </lineage>
</organism>
<evidence type="ECO:0000313" key="8">
    <source>
        <dbReference type="Proteomes" id="UP000465112"/>
    </source>
</evidence>
<dbReference type="InterPro" id="IPR001680">
    <property type="entry name" value="WD40_rpt"/>
</dbReference>
<dbReference type="PROSITE" id="PS00678">
    <property type="entry name" value="WD_REPEATS_1"/>
    <property type="match status" value="1"/>
</dbReference>
<dbReference type="InterPro" id="IPR052640">
    <property type="entry name" value="Gemin-5"/>
</dbReference>
<feature type="domain" description="Gem-associated protein 5 RBS" evidence="6">
    <location>
        <begin position="763"/>
        <end position="896"/>
    </location>
</feature>
<keyword evidence="1 3" id="KW-0853">WD repeat</keyword>
<reference evidence="7 8" key="1">
    <citation type="submission" date="2019-06" db="EMBL/GenBank/DDBJ databases">
        <title>A chromosome-scale genome assembly of the European perch, Perca fluviatilis.</title>
        <authorList>
            <person name="Roques C."/>
            <person name="Zahm M."/>
            <person name="Cabau C."/>
            <person name="Klopp C."/>
            <person name="Bouchez O."/>
            <person name="Donnadieu C."/>
            <person name="Kuhl H."/>
            <person name="Gislard M."/>
            <person name="Guendouz S."/>
            <person name="Journot L."/>
            <person name="Haffray P."/>
            <person name="Bestin A."/>
            <person name="Morvezen R."/>
            <person name="Feron R."/>
            <person name="Wen M."/>
            <person name="Jouanno E."/>
            <person name="Herpin A."/>
            <person name="Schartl M."/>
            <person name="Postlethwait J."/>
            <person name="Schaerlinger B."/>
            <person name="Chardard D."/>
            <person name="Lecocq T."/>
            <person name="Poncet C."/>
            <person name="Jaffrelo L."/>
            <person name="Lampietro C."/>
            <person name="Guiguen Y."/>
        </authorList>
    </citation>
    <scope>NUCLEOTIDE SEQUENCE [LARGE SCALE GENOMIC DNA]</scope>
    <source>
        <tissue evidence="7">Blood</tissue>
    </source>
</reference>
<comment type="caution">
    <text evidence="7">The sequence shown here is derived from an EMBL/GenBank/DDBJ whole genome shotgun (WGS) entry which is preliminary data.</text>
</comment>
<dbReference type="GO" id="GO:0005634">
    <property type="term" value="C:nucleus"/>
    <property type="evidence" value="ECO:0007669"/>
    <property type="project" value="TreeGrafter"/>
</dbReference>
<protein>
    <submittedName>
        <fullName evidence="7">Uncharacterized protein</fullName>
    </submittedName>
</protein>
<gene>
    <name evidence="7" type="ORF">PFLUV_G00187570</name>
</gene>
<dbReference type="GO" id="GO:0032797">
    <property type="term" value="C:SMN complex"/>
    <property type="evidence" value="ECO:0007669"/>
    <property type="project" value="TreeGrafter"/>
</dbReference>
<feature type="domain" description="Gem-associated protein 5 RBS" evidence="6">
    <location>
        <begin position="571"/>
        <end position="721"/>
    </location>
</feature>
<feature type="compositionally biased region" description="Basic residues" evidence="4">
    <location>
        <begin position="173"/>
        <end position="183"/>
    </location>
</feature>
<dbReference type="GO" id="GO:0003730">
    <property type="term" value="F:mRNA 3'-UTR binding"/>
    <property type="evidence" value="ECO:0007669"/>
    <property type="project" value="TreeGrafter"/>
</dbReference>
<feature type="repeat" description="WD" evidence="3">
    <location>
        <begin position="116"/>
        <end position="158"/>
    </location>
</feature>
<dbReference type="SMART" id="SM00320">
    <property type="entry name" value="WD40"/>
    <property type="match status" value="3"/>
</dbReference>
<accession>A0A6A5E657</accession>
<evidence type="ECO:0000313" key="7">
    <source>
        <dbReference type="EMBL" id="KAF1378166.1"/>
    </source>
</evidence>
<evidence type="ECO:0000259" key="5">
    <source>
        <dbReference type="Pfam" id="PF23774"/>
    </source>
</evidence>
<evidence type="ECO:0000256" key="1">
    <source>
        <dbReference type="ARBA" id="ARBA00022574"/>
    </source>
</evidence>
<dbReference type="PANTHER" id="PTHR46362">
    <property type="entry name" value="GEM-ASSOCIATED PROTEIN 5"/>
    <property type="match status" value="1"/>
</dbReference>
<feature type="region of interest" description="Disordered" evidence="4">
    <location>
        <begin position="795"/>
        <end position="833"/>
    </location>
</feature>
<feature type="region of interest" description="Disordered" evidence="4">
    <location>
        <begin position="154"/>
        <end position="270"/>
    </location>
</feature>
<dbReference type="AlphaFoldDB" id="A0A6A5E657"/>
<dbReference type="InterPro" id="IPR019775">
    <property type="entry name" value="WD40_repeat_CS"/>
</dbReference>
<dbReference type="PANTHER" id="PTHR46362:SF1">
    <property type="entry name" value="GEM-ASSOCIATED PROTEIN 5"/>
    <property type="match status" value="1"/>
</dbReference>
<dbReference type="Proteomes" id="UP000465112">
    <property type="component" value="Chromosome 16"/>
</dbReference>
<dbReference type="GO" id="GO:0000387">
    <property type="term" value="P:spliceosomal snRNP assembly"/>
    <property type="evidence" value="ECO:0007669"/>
    <property type="project" value="TreeGrafter"/>
</dbReference>
<dbReference type="Pfam" id="PF23774">
    <property type="entry name" value="TPR_GEMI5"/>
    <property type="match status" value="1"/>
</dbReference>
<dbReference type="InterPro" id="IPR056420">
    <property type="entry name" value="GEMI5_RBS"/>
</dbReference>
<sequence length="910" mass="99121">MQAPALKLLCSIQQHHKMINTLRWHHGHGSSPELHCLLASGSSNATVYVHDLRPVIENPPESPVVMTEPFRRLCGHTSKITSMAWSPHHEARLVTVSYDATAQVWDVLPEAAVCNYRGHSGYLLCVDWSPVDPDAIWTGGKDFTLQEWRVSKQEFKKPPKGKKMVDLKEKMKANPKQKRKNKKASAGGGATPPEMNGEPVTGGEKAAGQELSGEEEEDEVGSINSPVPPSVSAAFETQRKSFTAVKSKDKPDLALLKKKKPRSMLPISTSMDHRPKEDLLQDCVTLASVRHSAAPPAGCVPGQGEHVHLGLFSDRQALYRMFEAEEEGHVEAGHFDSVVYLRLWSGDLQGALQLATERGELNDHLLSLAPMAGFEVWSRTAEALARQLCLQEQYLKAASHLLSINRLYPAVDLLRSHKLYREAIALVKARLPADEPLLKELYTCWAGVLERDGHFSSAAKCYLAAGASFDAAKVIARKNDVSSLRTAASLARLSGEASLAQSLALRCAKDLAVAQDWTAAQDVLSSQDSLLVHRLHLCAAELLAAELLADPQPCVSSHPWASPGRRPSSILDRVRDVWEEQFGVSQTSAGQRGAAALRQELKSVESPTPSANIPLRQVQLYSSLHLTRAVLSWLLDDGGQLIKELWQAAAWLRDAGHFCLSAELCRLLFPDGDVSVCSRKHPKTLAHTEGEARAAADSLQALVHYHRLYQHWWTRSAQIQSRVPLSAAGDGAQDGAVNGGVSAPEGSACPATGSVGELDFDASALLSEHHAACQATQRSVREIQERLAAMVLQHSRAQGGQLHPGEEEADGPVVQTSTASESSDSQRPEEPETLLSLSTKMSQQQKLLADLPDTVKMFPHPDVVECCLVLLHLGKASPAVSESLRQRAKDLLRQHGTGPAVLKASRQFLP</sequence>
<dbReference type="InterPro" id="IPR056421">
    <property type="entry name" value="TPR_GEMI5"/>
</dbReference>
<keyword evidence="2" id="KW-0677">Repeat</keyword>
<feature type="compositionally biased region" description="Basic and acidic residues" evidence="4">
    <location>
        <begin position="154"/>
        <end position="172"/>
    </location>
</feature>
<feature type="domain" description="Gem-associated protein 5 TPR" evidence="5">
    <location>
        <begin position="309"/>
        <end position="517"/>
    </location>
</feature>
<feature type="repeat" description="WD" evidence="3">
    <location>
        <begin position="73"/>
        <end position="107"/>
    </location>
</feature>
<evidence type="ECO:0000256" key="4">
    <source>
        <dbReference type="SAM" id="MobiDB-lite"/>
    </source>
</evidence>
<dbReference type="SUPFAM" id="SSF50978">
    <property type="entry name" value="WD40 repeat-like"/>
    <property type="match status" value="1"/>
</dbReference>
<dbReference type="InterPro" id="IPR036322">
    <property type="entry name" value="WD40_repeat_dom_sf"/>
</dbReference>
<dbReference type="Pfam" id="PF00400">
    <property type="entry name" value="WD40"/>
    <property type="match status" value="1"/>
</dbReference>
<evidence type="ECO:0000256" key="2">
    <source>
        <dbReference type="ARBA" id="ARBA00022737"/>
    </source>
</evidence>
<evidence type="ECO:0000259" key="6">
    <source>
        <dbReference type="Pfam" id="PF23777"/>
    </source>
</evidence>
<name>A0A6A5E657_PERFL</name>
<dbReference type="PROSITE" id="PS50082">
    <property type="entry name" value="WD_REPEATS_2"/>
    <property type="match status" value="2"/>
</dbReference>
<proteinExistence type="predicted"/>